<evidence type="ECO:0000256" key="2">
    <source>
        <dbReference type="ARBA" id="ARBA00022448"/>
    </source>
</evidence>
<dbReference type="InterPro" id="IPR011701">
    <property type="entry name" value="MFS"/>
</dbReference>
<dbReference type="PROSITE" id="PS50850">
    <property type="entry name" value="MFS"/>
    <property type="match status" value="1"/>
</dbReference>
<evidence type="ECO:0000256" key="4">
    <source>
        <dbReference type="ARBA" id="ARBA00022692"/>
    </source>
</evidence>
<evidence type="ECO:0000313" key="9">
    <source>
        <dbReference type="EMBL" id="MBZ5738648.1"/>
    </source>
</evidence>
<evidence type="ECO:0000313" key="10">
    <source>
        <dbReference type="Proteomes" id="UP000780875"/>
    </source>
</evidence>
<dbReference type="SUPFAM" id="SSF103473">
    <property type="entry name" value="MFS general substrate transporter"/>
    <property type="match status" value="1"/>
</dbReference>
<dbReference type="EMBL" id="JAIQZJ010000005">
    <property type="protein sequence ID" value="MBZ5738648.1"/>
    <property type="molecule type" value="Genomic_DNA"/>
</dbReference>
<gene>
    <name evidence="9" type="ORF">K8U61_10785</name>
</gene>
<keyword evidence="10" id="KW-1185">Reference proteome</keyword>
<dbReference type="RefSeq" id="WP_224123015.1">
    <property type="nucleotide sequence ID" value="NZ_JAIQZJ010000005.1"/>
</dbReference>
<dbReference type="Gene3D" id="1.20.1250.20">
    <property type="entry name" value="MFS general substrate transporter like domains"/>
    <property type="match status" value="1"/>
</dbReference>
<feature type="transmembrane region" description="Helical" evidence="7">
    <location>
        <begin position="262"/>
        <end position="282"/>
    </location>
</feature>
<organism evidence="9 10">
    <name type="scientific">Nocardioides mangrovi</name>
    <dbReference type="NCBI Taxonomy" id="2874580"/>
    <lineage>
        <taxon>Bacteria</taxon>
        <taxon>Bacillati</taxon>
        <taxon>Actinomycetota</taxon>
        <taxon>Actinomycetes</taxon>
        <taxon>Propionibacteriales</taxon>
        <taxon>Nocardioidaceae</taxon>
        <taxon>Nocardioides</taxon>
    </lineage>
</organism>
<evidence type="ECO:0000259" key="8">
    <source>
        <dbReference type="PROSITE" id="PS50850"/>
    </source>
</evidence>
<feature type="transmembrane region" description="Helical" evidence="7">
    <location>
        <begin position="88"/>
        <end position="106"/>
    </location>
</feature>
<feature type="transmembrane region" description="Helical" evidence="7">
    <location>
        <begin position="180"/>
        <end position="199"/>
    </location>
</feature>
<keyword evidence="4 7" id="KW-0812">Transmembrane</keyword>
<evidence type="ECO:0000256" key="6">
    <source>
        <dbReference type="ARBA" id="ARBA00023136"/>
    </source>
</evidence>
<evidence type="ECO:0000256" key="5">
    <source>
        <dbReference type="ARBA" id="ARBA00022989"/>
    </source>
</evidence>
<dbReference type="InterPro" id="IPR050171">
    <property type="entry name" value="MFS_Transporters"/>
</dbReference>
<proteinExistence type="predicted"/>
<feature type="transmembrane region" description="Helical" evidence="7">
    <location>
        <begin position="58"/>
        <end position="76"/>
    </location>
</feature>
<feature type="transmembrane region" description="Helical" evidence="7">
    <location>
        <begin position="146"/>
        <end position="168"/>
    </location>
</feature>
<keyword evidence="2" id="KW-0813">Transport</keyword>
<evidence type="ECO:0000256" key="7">
    <source>
        <dbReference type="SAM" id="Phobius"/>
    </source>
</evidence>
<feature type="transmembrane region" description="Helical" evidence="7">
    <location>
        <begin position="24"/>
        <end position="46"/>
    </location>
</feature>
<feature type="transmembrane region" description="Helical" evidence="7">
    <location>
        <begin position="294"/>
        <end position="313"/>
    </location>
</feature>
<keyword evidence="6 7" id="KW-0472">Membrane</keyword>
<evidence type="ECO:0000256" key="3">
    <source>
        <dbReference type="ARBA" id="ARBA00022475"/>
    </source>
</evidence>
<feature type="domain" description="Major facilitator superfamily (MFS) profile" evidence="8">
    <location>
        <begin position="1"/>
        <end position="414"/>
    </location>
</feature>
<dbReference type="InterPro" id="IPR036259">
    <property type="entry name" value="MFS_trans_sf"/>
</dbReference>
<feature type="transmembrane region" description="Helical" evidence="7">
    <location>
        <begin position="388"/>
        <end position="407"/>
    </location>
</feature>
<dbReference type="PANTHER" id="PTHR23517">
    <property type="entry name" value="RESISTANCE PROTEIN MDTM, PUTATIVE-RELATED-RELATED"/>
    <property type="match status" value="1"/>
</dbReference>
<comment type="caution">
    <text evidence="9">The sequence shown here is derived from an EMBL/GenBank/DDBJ whole genome shotgun (WGS) entry which is preliminary data.</text>
</comment>
<feature type="transmembrane region" description="Helical" evidence="7">
    <location>
        <begin position="112"/>
        <end position="134"/>
    </location>
</feature>
<reference evidence="9 10" key="1">
    <citation type="submission" date="2021-09" db="EMBL/GenBank/DDBJ databases">
        <title>Whole genome sequence of Nocardioides sp. GBK3QG-3.</title>
        <authorList>
            <person name="Tuo L."/>
        </authorList>
    </citation>
    <scope>NUCLEOTIDE SEQUENCE [LARGE SCALE GENOMIC DNA]</scope>
    <source>
        <strain evidence="9 10">GBK3QG-3</strain>
    </source>
</reference>
<dbReference type="InterPro" id="IPR020846">
    <property type="entry name" value="MFS_dom"/>
</dbReference>
<dbReference type="Pfam" id="PF07690">
    <property type="entry name" value="MFS_1"/>
    <property type="match status" value="1"/>
</dbReference>
<dbReference type="PANTHER" id="PTHR23517:SF2">
    <property type="entry name" value="MULTIDRUG RESISTANCE PROTEIN MDTH"/>
    <property type="match status" value="1"/>
</dbReference>
<protein>
    <submittedName>
        <fullName evidence="9">MFS transporter</fullName>
    </submittedName>
</protein>
<comment type="subcellular location">
    <subcellularLocation>
        <location evidence="1">Cell membrane</location>
        <topology evidence="1">Multi-pass membrane protein</topology>
    </subcellularLocation>
</comment>
<accession>A0ABS7UCC5</accession>
<name>A0ABS7UCC5_9ACTN</name>
<feature type="transmembrane region" description="Helical" evidence="7">
    <location>
        <begin position="225"/>
        <end position="242"/>
    </location>
</feature>
<evidence type="ECO:0000256" key="1">
    <source>
        <dbReference type="ARBA" id="ARBA00004651"/>
    </source>
</evidence>
<dbReference type="Proteomes" id="UP000780875">
    <property type="component" value="Unassembled WGS sequence"/>
</dbReference>
<sequence length="442" mass="46587">MSTNAPDRLTLRSFWHDLPREGKLLLSVVVFEFIGTGLVLPFNVIYLHEVRGFALSDAGLLLALPPLVGFLVVGPGGSAIDRWGARRILVGALVLQVISNVVLAFASTQAAAAVALLLSGIAFGVSWPGFQAFIAAVIPSELRQRYFGVNFTLLNLGIGIGGLVAGAFVRVDHLPTFQVIYLGDAVSYLPALFLMLVPLRHVAGRVEHHEEAVARVGYLEVVRRPAVASMLVISFVSSYVGYSQLNAGMPAFARSVGEISTQGLGLAFAANTLVIVLLQLVVLQRIEGRRRTRIISVMAAVWAVSWLLLGSTGAVSGTWAATMLVAASASVFAFGETLLQPTVPALVNDLAPDHLRGRYNAASSAAFQLAQIIAPPIAGFLIGHHLGSVYIGTLVVGCGLLAVLSVLRLEPQLPPGVNGVREAELVADVSATLSPTPKTAAD</sequence>
<keyword evidence="5 7" id="KW-1133">Transmembrane helix</keyword>
<keyword evidence="3" id="KW-1003">Cell membrane</keyword>